<dbReference type="InterPro" id="IPR008969">
    <property type="entry name" value="CarboxyPept-like_regulatory"/>
</dbReference>
<keyword evidence="4" id="KW-0798">TonB box</keyword>
<keyword evidence="3" id="KW-0998">Cell outer membrane</keyword>
<dbReference type="RefSeq" id="WP_354660439.1">
    <property type="nucleotide sequence ID" value="NZ_JBEXAC010000001.1"/>
</dbReference>
<dbReference type="InterPro" id="IPR000531">
    <property type="entry name" value="Beta-barrel_TonB"/>
</dbReference>
<feature type="domain" description="TonB-dependent receptor plug" evidence="7">
    <location>
        <begin position="254"/>
        <end position="337"/>
    </location>
</feature>
<comment type="caution">
    <text evidence="8">The sequence shown here is derived from an EMBL/GenBank/DDBJ whole genome shotgun (WGS) entry which is preliminary data.</text>
</comment>
<dbReference type="InterPro" id="IPR012910">
    <property type="entry name" value="Plug_dom"/>
</dbReference>
<dbReference type="Pfam" id="PF07715">
    <property type="entry name" value="Plug"/>
    <property type="match status" value="1"/>
</dbReference>
<dbReference type="SUPFAM" id="SSF56935">
    <property type="entry name" value="Porins"/>
    <property type="match status" value="1"/>
</dbReference>
<keyword evidence="9" id="KW-1185">Reference proteome</keyword>
<dbReference type="EMBL" id="JBEXAC010000001">
    <property type="protein sequence ID" value="MET6997804.1"/>
    <property type="molecule type" value="Genomic_DNA"/>
</dbReference>
<organism evidence="8 9">
    <name type="scientific">Chitinophaga defluvii</name>
    <dbReference type="NCBI Taxonomy" id="3163343"/>
    <lineage>
        <taxon>Bacteria</taxon>
        <taxon>Pseudomonadati</taxon>
        <taxon>Bacteroidota</taxon>
        <taxon>Chitinophagia</taxon>
        <taxon>Chitinophagales</taxon>
        <taxon>Chitinophagaceae</taxon>
        <taxon>Chitinophaga</taxon>
    </lineage>
</organism>
<accession>A0ABV2T6M6</accession>
<evidence type="ECO:0000256" key="5">
    <source>
        <dbReference type="SAM" id="MobiDB-lite"/>
    </source>
</evidence>
<feature type="region of interest" description="Disordered" evidence="5">
    <location>
        <begin position="120"/>
        <end position="150"/>
    </location>
</feature>
<evidence type="ECO:0000256" key="1">
    <source>
        <dbReference type="ARBA" id="ARBA00004442"/>
    </source>
</evidence>
<dbReference type="Gene3D" id="2.40.170.20">
    <property type="entry name" value="TonB-dependent receptor, beta-barrel domain"/>
    <property type="match status" value="1"/>
</dbReference>
<dbReference type="InterPro" id="IPR037066">
    <property type="entry name" value="Plug_dom_sf"/>
</dbReference>
<feature type="domain" description="TonB-dependent receptor-like beta-barrel" evidence="6">
    <location>
        <begin position="629"/>
        <end position="1026"/>
    </location>
</feature>
<dbReference type="PANTHER" id="PTHR40980:SF4">
    <property type="entry name" value="TONB-DEPENDENT RECEPTOR-LIKE BETA-BARREL DOMAIN-CONTAINING PROTEIN"/>
    <property type="match status" value="1"/>
</dbReference>
<protein>
    <submittedName>
        <fullName evidence="8">TonB-dependent receptor</fullName>
    </submittedName>
</protein>
<evidence type="ECO:0000256" key="4">
    <source>
        <dbReference type="RuleBase" id="RU003357"/>
    </source>
</evidence>
<evidence type="ECO:0000256" key="2">
    <source>
        <dbReference type="ARBA" id="ARBA00023136"/>
    </source>
</evidence>
<evidence type="ECO:0000259" key="6">
    <source>
        <dbReference type="Pfam" id="PF00593"/>
    </source>
</evidence>
<dbReference type="Gene3D" id="2.60.40.1120">
    <property type="entry name" value="Carboxypeptidase-like, regulatory domain"/>
    <property type="match status" value="1"/>
</dbReference>
<proteinExistence type="inferred from homology"/>
<dbReference type="SUPFAM" id="SSF49464">
    <property type="entry name" value="Carboxypeptidase regulatory domain-like"/>
    <property type="match status" value="1"/>
</dbReference>
<evidence type="ECO:0000313" key="9">
    <source>
        <dbReference type="Proteomes" id="UP001549749"/>
    </source>
</evidence>
<dbReference type="Pfam" id="PF13620">
    <property type="entry name" value="CarboxypepD_reg"/>
    <property type="match status" value="1"/>
</dbReference>
<feature type="compositionally biased region" description="Polar residues" evidence="5">
    <location>
        <begin position="1048"/>
        <end position="1057"/>
    </location>
</feature>
<dbReference type="InterPro" id="IPR036942">
    <property type="entry name" value="Beta-barrel_TonB_sf"/>
</dbReference>
<keyword evidence="2 4" id="KW-0472">Membrane</keyword>
<dbReference type="PANTHER" id="PTHR40980">
    <property type="entry name" value="PLUG DOMAIN-CONTAINING PROTEIN"/>
    <property type="match status" value="1"/>
</dbReference>
<dbReference type="Gene3D" id="2.170.130.10">
    <property type="entry name" value="TonB-dependent receptor, plug domain"/>
    <property type="match status" value="1"/>
</dbReference>
<feature type="region of interest" description="Disordered" evidence="5">
    <location>
        <begin position="1038"/>
        <end position="1065"/>
    </location>
</feature>
<keyword evidence="8" id="KW-0675">Receptor</keyword>
<evidence type="ECO:0000256" key="3">
    <source>
        <dbReference type="ARBA" id="ARBA00023237"/>
    </source>
</evidence>
<dbReference type="Pfam" id="PF00593">
    <property type="entry name" value="TonB_dep_Rec_b-barrel"/>
    <property type="match status" value="1"/>
</dbReference>
<dbReference type="Proteomes" id="UP001549749">
    <property type="component" value="Unassembled WGS sequence"/>
</dbReference>
<gene>
    <name evidence="8" type="ORF">ABR189_10510</name>
</gene>
<comment type="subcellular location">
    <subcellularLocation>
        <location evidence="1 4">Cell outer membrane</location>
    </subcellularLocation>
</comment>
<evidence type="ECO:0000259" key="7">
    <source>
        <dbReference type="Pfam" id="PF07715"/>
    </source>
</evidence>
<reference evidence="8 9" key="1">
    <citation type="submission" date="2024-06" db="EMBL/GenBank/DDBJ databases">
        <title>Chitinophaga defluvii sp. nov., isolated from municipal sewage.</title>
        <authorList>
            <person name="Zhang L."/>
        </authorList>
    </citation>
    <scope>NUCLEOTIDE SEQUENCE [LARGE SCALE GENOMIC DNA]</scope>
    <source>
        <strain evidence="8 9">H8</strain>
    </source>
</reference>
<comment type="similarity">
    <text evidence="4">Belongs to the TonB-dependent receptor family.</text>
</comment>
<name>A0ABV2T6M6_9BACT</name>
<sequence length="1091" mass="123132">MQKSTYLLYKIRSAHRFMAMPLSAIALFIFLAILPVAANSQNMATMKISVRAQNIPIKTALREIQQHSKIKFFYGKDVDRYDHIRVSLSDKESSVLQAIEQVLRPTSLRYIQKGAHVMIDEKPGGTTTAPKQEQDKVQPRQPGRISGKVVDDRGEPLIGASIRIAGNNNQATQSATDGSYTLSLPPGTYTLEISYISFQTQRITGVVVKDNSNTPLIVSMKLATSTLSQVVVTSGYKKASVAGLYAAQKNMAPISNGISAEQIAATPDRNVGESLKRISGINTADNKFVIVRGIGERYNAASLDGTALPSTEAQKRSFSFDMIPNAIVDNVVVVKTVTPDMNMGFGGGAIQINTRDIPTENFITIGIGTTINDQSFGKDFLSHKRGKHDYWGFDDGRRAFPNNLKTMSNETPLEELAEQSKRFTNDNFTVYKYKAAPAQNYQFSIGQLFKLEDKRQYKFGFTGALSYRNNQTISNIEEIRRGKWNTNTAIAAEGASYNFNTTLGGMLNMGLQLGKHRFSLRNTYTHLFDNAFTRIKGVNSDNDFNEQPNQIREMDDPTFTTLVQNKLTGQHQLQKIKVEWDFARTAIDRKQKDIGIATQAPHVMGEDTLFFYSYGQLSGPRFTPASRHTYSNSETHYSWNVSASRPFKFGNFSNTVKAGYFGTQRKSRFDWKILPLVVDERVFDQSLMYLPVTDWLKPENIRADGYLFLLDGWGNDYYAGKSQNHAGYLMFDNKLNNQWRLVWGLRAEYYDYQEINNGSNAEKKGANGDFELPEEKKWQWLPSVNLTYSPINTLNIRAAYSSTVVRPEMMDNSQFFRYSAYYEGLVGSLGLSSTRITNWDFKAEWFPGLGEVLSIGGYYKYFDKPAEMIAMETLDFGFRYTLKNSNWAKVYGLELEARKNLGFIRDVAVLRNLTVYGNLTWQQSKVEGLYQTNENDPVTGKPVMASMKQKRALYGQAPYLLNGGLQYQSEKLGFNIVYNKSGRKTYFVTTSPANTEYEQPRELLDAQISYKFLKSGLEIRVNGGNLLNAASVFYNNRGSYETNPDHQPGSSDGSNAQRLKPGFTDNYEEGDLYTFRQRFGRTFGATLTYKF</sequence>
<evidence type="ECO:0000313" key="8">
    <source>
        <dbReference type="EMBL" id="MET6997804.1"/>
    </source>
</evidence>